<keyword evidence="3" id="KW-1185">Reference proteome</keyword>
<feature type="compositionally biased region" description="Basic and acidic residues" evidence="1">
    <location>
        <begin position="10"/>
        <end position="27"/>
    </location>
</feature>
<proteinExistence type="predicted"/>
<feature type="region of interest" description="Disordered" evidence="1">
    <location>
        <begin position="1"/>
        <end position="144"/>
    </location>
</feature>
<gene>
    <name evidence="2" type="ORF">SAMEA4029010_CIC11G00000004013</name>
</gene>
<dbReference type="AlphaFoldDB" id="A0A1L0BIU7"/>
<name>A0A1L0BIU7_9ASCO</name>
<feature type="compositionally biased region" description="Basic and acidic residues" evidence="1">
    <location>
        <begin position="52"/>
        <end position="109"/>
    </location>
</feature>
<evidence type="ECO:0000256" key="1">
    <source>
        <dbReference type="SAM" id="MobiDB-lite"/>
    </source>
</evidence>
<protein>
    <submittedName>
        <fullName evidence="2">CIC11C00000004013</fullName>
    </submittedName>
</protein>
<feature type="compositionally biased region" description="Polar residues" evidence="1">
    <location>
        <begin position="112"/>
        <end position="122"/>
    </location>
</feature>
<reference evidence="2 3" key="1">
    <citation type="submission" date="2016-10" db="EMBL/GenBank/DDBJ databases">
        <authorList>
            <person name="de Groot N.N."/>
        </authorList>
    </citation>
    <scope>NUCLEOTIDE SEQUENCE [LARGE SCALE GENOMIC DNA]</scope>
    <source>
        <strain evidence="2 3">CBS 141442</strain>
    </source>
</reference>
<organism evidence="2 3">
    <name type="scientific">Sungouiella intermedia</name>
    <dbReference type="NCBI Taxonomy" id="45354"/>
    <lineage>
        <taxon>Eukaryota</taxon>
        <taxon>Fungi</taxon>
        <taxon>Dikarya</taxon>
        <taxon>Ascomycota</taxon>
        <taxon>Saccharomycotina</taxon>
        <taxon>Pichiomycetes</taxon>
        <taxon>Metschnikowiaceae</taxon>
        <taxon>Sungouiella</taxon>
    </lineage>
</organism>
<evidence type="ECO:0000313" key="3">
    <source>
        <dbReference type="Proteomes" id="UP000182334"/>
    </source>
</evidence>
<dbReference type="OrthoDB" id="10587459at2759"/>
<accession>A0A1L0BIU7</accession>
<sequence length="161" mass="18834">MTSPGPDQEVEPKPKSSLQKDENHLLRQEQIQLYKSTVLKEERERRMKIRHGKFDESPKKKKRVSFELSKESIEKTTPENSDRRCNEEESRNRDKVDRDNIKDKGDGKRHTNTNYNKDNNGSGEVGRNETFEVTSETDSYNENDSDLVLISFKQSKRTSIK</sequence>
<dbReference type="EMBL" id="LT635758">
    <property type="protein sequence ID" value="SGZ51289.1"/>
    <property type="molecule type" value="Genomic_DNA"/>
</dbReference>
<evidence type="ECO:0000313" key="2">
    <source>
        <dbReference type="EMBL" id="SGZ51289.1"/>
    </source>
</evidence>
<dbReference type="Proteomes" id="UP000182334">
    <property type="component" value="Chromosome III"/>
</dbReference>